<comment type="caution">
    <text evidence="3">The sequence shown here is derived from an EMBL/GenBank/DDBJ whole genome shotgun (WGS) entry which is preliminary data.</text>
</comment>
<dbReference type="Proteomes" id="UP000019754">
    <property type="component" value="Unassembled WGS sequence"/>
</dbReference>
<dbReference type="EMBL" id="AORC01000009">
    <property type="protein sequence ID" value="EYT49343.1"/>
    <property type="molecule type" value="Genomic_DNA"/>
</dbReference>
<evidence type="ECO:0000313" key="4">
    <source>
        <dbReference type="Proteomes" id="UP000019754"/>
    </source>
</evidence>
<reference evidence="3 4" key="1">
    <citation type="journal article" date="2013" name="Genome Announc.">
        <title>Draft genome sequence of an Actinobacterium, Brachybacterium muris strain UCD-AY4.</title>
        <authorList>
            <person name="Lo J.R."/>
            <person name="Lang J.M."/>
            <person name="Darling A.E."/>
            <person name="Eisen J.A."/>
            <person name="Coil D.A."/>
        </authorList>
    </citation>
    <scope>NUCLEOTIDE SEQUENCE [LARGE SCALE GENOMIC DNA]</scope>
    <source>
        <strain evidence="3 4">UCD-AY4</strain>
    </source>
</reference>
<feature type="transmembrane region" description="Helical" evidence="2">
    <location>
        <begin position="6"/>
        <end position="25"/>
    </location>
</feature>
<accession>A0A022KWQ7</accession>
<gene>
    <name evidence="3" type="ORF">D641_0107910</name>
</gene>
<evidence type="ECO:0008006" key="5">
    <source>
        <dbReference type="Google" id="ProtNLM"/>
    </source>
</evidence>
<keyword evidence="2" id="KW-0812">Transmembrane</keyword>
<keyword evidence="2" id="KW-0472">Membrane</keyword>
<feature type="region of interest" description="Disordered" evidence="1">
    <location>
        <begin position="201"/>
        <end position="222"/>
    </location>
</feature>
<dbReference type="HOGENOM" id="CLU_086666_0_0_11"/>
<proteinExistence type="predicted"/>
<sequence length="239" mass="26094">MSAIELPVLLAGGYAVVLLLVAYGIDLLAKRAHVANDEQQTQGFVYHEDHDAWLCPEDQWLWPKSFDPDNRVMRYRGSPLVCNSCPVKDSCTTSDDGREVGRTVDAWPSSESARFHRGIACAVSVLAVVFPVVTAFTVQHWLSQVVLLGLAGVVALVGLPLWSHLRQSPVDPDGVLFKSLDDNLEERAVAAETLQRRLTSYASDRRSDGSAPGGADAPVPLVLGRTRYASERKKAQENA</sequence>
<evidence type="ECO:0000256" key="1">
    <source>
        <dbReference type="SAM" id="MobiDB-lite"/>
    </source>
</evidence>
<name>A0A022KWQ7_9MICO</name>
<evidence type="ECO:0000313" key="3">
    <source>
        <dbReference type="EMBL" id="EYT49343.1"/>
    </source>
</evidence>
<protein>
    <recommendedName>
        <fullName evidence="5">Transposase</fullName>
    </recommendedName>
</protein>
<feature type="transmembrane region" description="Helical" evidence="2">
    <location>
        <begin position="144"/>
        <end position="162"/>
    </location>
</feature>
<feature type="transmembrane region" description="Helical" evidence="2">
    <location>
        <begin position="119"/>
        <end position="138"/>
    </location>
</feature>
<evidence type="ECO:0000256" key="2">
    <source>
        <dbReference type="SAM" id="Phobius"/>
    </source>
</evidence>
<dbReference type="OrthoDB" id="119867at2"/>
<keyword evidence="2" id="KW-1133">Transmembrane helix</keyword>
<keyword evidence="4" id="KW-1185">Reference proteome</keyword>
<dbReference type="STRING" id="1249481.D641_0107910"/>
<dbReference type="AlphaFoldDB" id="A0A022KWQ7"/>
<organism evidence="3 4">
    <name type="scientific">Brachybacterium muris UCD-AY4</name>
    <dbReference type="NCBI Taxonomy" id="1249481"/>
    <lineage>
        <taxon>Bacteria</taxon>
        <taxon>Bacillati</taxon>
        <taxon>Actinomycetota</taxon>
        <taxon>Actinomycetes</taxon>
        <taxon>Micrococcales</taxon>
        <taxon>Dermabacteraceae</taxon>
        <taxon>Brachybacterium</taxon>
    </lineage>
</organism>